<evidence type="ECO:0000256" key="2">
    <source>
        <dbReference type="ARBA" id="ARBA00008335"/>
    </source>
</evidence>
<evidence type="ECO:0000259" key="8">
    <source>
        <dbReference type="PROSITE" id="PS50850"/>
    </source>
</evidence>
<evidence type="ECO:0000313" key="11">
    <source>
        <dbReference type="Proteomes" id="UP000245959"/>
    </source>
</evidence>
<dbReference type="GeneID" id="78294011"/>
<feature type="transmembrane region" description="Helical" evidence="7">
    <location>
        <begin position="285"/>
        <end position="303"/>
    </location>
</feature>
<feature type="transmembrane region" description="Helical" evidence="7">
    <location>
        <begin position="342"/>
        <end position="364"/>
    </location>
</feature>
<dbReference type="InterPro" id="IPR011701">
    <property type="entry name" value="MFS"/>
</dbReference>
<feature type="transmembrane region" description="Helical" evidence="7">
    <location>
        <begin position="376"/>
        <end position="398"/>
    </location>
</feature>
<dbReference type="AlphaFoldDB" id="A0A2U1B8W9"/>
<dbReference type="Proteomes" id="UP000245959">
    <property type="component" value="Unassembled WGS sequence"/>
</dbReference>
<accession>A0A2U1B8W9</accession>
<evidence type="ECO:0000256" key="6">
    <source>
        <dbReference type="ARBA" id="ARBA00023136"/>
    </source>
</evidence>
<comment type="similarity">
    <text evidence="2">Belongs to the major facilitator superfamily.</text>
</comment>
<reference evidence="10 11" key="1">
    <citation type="submission" date="2018-04" db="EMBL/GenBank/DDBJ databases">
        <title>Genomic Encyclopedia of Type Strains, Phase IV (KMG-IV): sequencing the most valuable type-strain genomes for metagenomic binning, comparative biology and taxonomic classification.</title>
        <authorList>
            <person name="Goeker M."/>
        </authorList>
    </citation>
    <scope>NUCLEOTIDE SEQUENCE [LARGE SCALE GENOMIC DNA]</scope>
    <source>
        <strain evidence="10 11">DSM 14823</strain>
    </source>
</reference>
<evidence type="ECO:0000256" key="1">
    <source>
        <dbReference type="ARBA" id="ARBA00004127"/>
    </source>
</evidence>
<feature type="transmembrane region" description="Helical" evidence="7">
    <location>
        <begin position="253"/>
        <end position="273"/>
    </location>
</feature>
<evidence type="ECO:0000256" key="3">
    <source>
        <dbReference type="ARBA" id="ARBA00022448"/>
    </source>
</evidence>
<feature type="domain" description="Major facilitator superfamily (MFS) profile" evidence="8">
    <location>
        <begin position="1"/>
        <end position="400"/>
    </location>
</feature>
<protein>
    <submittedName>
        <fullName evidence="9">MFS transporter</fullName>
    </submittedName>
    <submittedName>
        <fullName evidence="10">Putative MFS family arabinose efflux permease</fullName>
    </submittedName>
</protein>
<comment type="subcellular location">
    <subcellularLocation>
        <location evidence="1">Endomembrane system</location>
        <topology evidence="1">Multi-pass membrane protein</topology>
    </subcellularLocation>
</comment>
<keyword evidence="4 7" id="KW-0812">Transmembrane</keyword>
<keyword evidence="11" id="KW-1185">Reference proteome</keyword>
<name>A0A2U1B8W9_9BACT</name>
<keyword evidence="3" id="KW-0813">Transport</keyword>
<dbReference type="GO" id="GO:0022857">
    <property type="term" value="F:transmembrane transporter activity"/>
    <property type="evidence" value="ECO:0007669"/>
    <property type="project" value="InterPro"/>
</dbReference>
<feature type="transmembrane region" description="Helical" evidence="7">
    <location>
        <begin position="12"/>
        <end position="36"/>
    </location>
</feature>
<dbReference type="InterPro" id="IPR051788">
    <property type="entry name" value="MFS_Transporter"/>
</dbReference>
<dbReference type="InterPro" id="IPR036259">
    <property type="entry name" value="MFS_trans_sf"/>
</dbReference>
<evidence type="ECO:0000313" key="10">
    <source>
        <dbReference type="EMBL" id="PVY45105.1"/>
    </source>
</evidence>
<dbReference type="Gene3D" id="1.20.1250.20">
    <property type="entry name" value="MFS general substrate transporter like domains"/>
    <property type="match status" value="1"/>
</dbReference>
<dbReference type="Proteomes" id="UP000576225">
    <property type="component" value="Unassembled WGS sequence"/>
</dbReference>
<dbReference type="RefSeq" id="WP_116882681.1">
    <property type="nucleotide sequence ID" value="NZ_CABMMC010000047.1"/>
</dbReference>
<feature type="transmembrane region" description="Helical" evidence="7">
    <location>
        <begin position="56"/>
        <end position="74"/>
    </location>
</feature>
<dbReference type="InterPro" id="IPR020846">
    <property type="entry name" value="MFS_dom"/>
</dbReference>
<dbReference type="GO" id="GO:0012505">
    <property type="term" value="C:endomembrane system"/>
    <property type="evidence" value="ECO:0007669"/>
    <property type="project" value="UniProtKB-SubCell"/>
</dbReference>
<evidence type="ECO:0000313" key="9">
    <source>
        <dbReference type="EMBL" id="NMD85482.1"/>
    </source>
</evidence>
<dbReference type="PROSITE" id="PS51257">
    <property type="entry name" value="PROKAR_LIPOPROTEIN"/>
    <property type="match status" value="1"/>
</dbReference>
<organism evidence="10 11">
    <name type="scientific">Victivallis vadensis</name>
    <dbReference type="NCBI Taxonomy" id="172901"/>
    <lineage>
        <taxon>Bacteria</taxon>
        <taxon>Pseudomonadati</taxon>
        <taxon>Lentisphaerota</taxon>
        <taxon>Lentisphaeria</taxon>
        <taxon>Victivallales</taxon>
        <taxon>Victivallaceae</taxon>
        <taxon>Victivallis</taxon>
    </lineage>
</organism>
<dbReference type="PROSITE" id="PS50850">
    <property type="entry name" value="MFS"/>
    <property type="match status" value="1"/>
</dbReference>
<proteinExistence type="inferred from homology"/>
<feature type="transmembrane region" description="Helical" evidence="7">
    <location>
        <begin position="220"/>
        <end position="241"/>
    </location>
</feature>
<dbReference type="PANTHER" id="PTHR23514">
    <property type="entry name" value="BYPASS OF STOP CODON PROTEIN 6"/>
    <property type="match status" value="1"/>
</dbReference>
<keyword evidence="5 7" id="KW-1133">Transmembrane helix</keyword>
<feature type="transmembrane region" description="Helical" evidence="7">
    <location>
        <begin position="309"/>
        <end position="330"/>
    </location>
</feature>
<dbReference type="PANTHER" id="PTHR23514:SF3">
    <property type="entry name" value="BYPASS OF STOP CODON PROTEIN 6"/>
    <property type="match status" value="1"/>
</dbReference>
<dbReference type="EMBL" id="JABAEW010000003">
    <property type="protein sequence ID" value="NMD85482.1"/>
    <property type="molecule type" value="Genomic_DNA"/>
</dbReference>
<dbReference type="EMBL" id="QEKH01000003">
    <property type="protein sequence ID" value="PVY45105.1"/>
    <property type="molecule type" value="Genomic_DNA"/>
</dbReference>
<evidence type="ECO:0000313" key="12">
    <source>
        <dbReference type="Proteomes" id="UP000576225"/>
    </source>
</evidence>
<dbReference type="SUPFAM" id="SSF103473">
    <property type="entry name" value="MFS general substrate transporter"/>
    <property type="match status" value="1"/>
</dbReference>
<keyword evidence="6 7" id="KW-0472">Membrane</keyword>
<evidence type="ECO:0000256" key="5">
    <source>
        <dbReference type="ARBA" id="ARBA00022989"/>
    </source>
</evidence>
<reference evidence="9 12" key="2">
    <citation type="submission" date="2020-04" db="EMBL/GenBank/DDBJ databases">
        <authorList>
            <person name="Hitch T.C.A."/>
            <person name="Wylensek D."/>
            <person name="Clavel T."/>
        </authorList>
    </citation>
    <scope>NUCLEOTIDE SEQUENCE [LARGE SCALE GENOMIC DNA]</scope>
    <source>
        <strain evidence="9 12">COR2-253-APC-1A</strain>
    </source>
</reference>
<evidence type="ECO:0000256" key="7">
    <source>
        <dbReference type="SAM" id="Phobius"/>
    </source>
</evidence>
<feature type="transmembrane region" description="Helical" evidence="7">
    <location>
        <begin position="139"/>
        <end position="162"/>
    </location>
</feature>
<comment type="caution">
    <text evidence="10">The sequence shown here is derived from an EMBL/GenBank/DDBJ whole genome shotgun (WGS) entry which is preliminary data.</text>
</comment>
<feature type="transmembrane region" description="Helical" evidence="7">
    <location>
        <begin position="168"/>
        <end position="188"/>
    </location>
</feature>
<evidence type="ECO:0000256" key="4">
    <source>
        <dbReference type="ARBA" id="ARBA00022692"/>
    </source>
</evidence>
<dbReference type="OrthoDB" id="363005at2"/>
<sequence>MAKKMVFGRYDYAAFSCFIAYACCSLVVPVCLVQLAQSLGFPLGEGGKGAGGALQLGRSIPMVAAMLFCGFAAGRWGKVRSLGVAMVLMSVGIGLAAIAPAYGLLFAAVAVAGLGEGVVEGLATPVIQDLHIDDEPGRYINFSHSFWSVGVVGTVMLAGLLLYCGVSWRFVLAGACVISLVPAFLFLLPYHGPQKPDRQEQLHWTTVSGHALELVKTPRFWLFFTAMFLAGGGEFCLTFWVSSFIQLDYSASALMGGLGTAFFAGGMIVGRMVSGFLVSQEKLRHLVVGCAVAGTLLGLFPPLLSADMIWILFGLLFFLGIATGPFWPSIQSYCVDRVKGDSTMIFILLSCAGVPGCGFFAWLMGVVGDRWGLRDSFFLVPACYAGLGLLIAYDWCVLRRERQRK</sequence>
<feature type="transmembrane region" description="Helical" evidence="7">
    <location>
        <begin position="105"/>
        <end position="127"/>
    </location>
</feature>
<feature type="transmembrane region" description="Helical" evidence="7">
    <location>
        <begin position="81"/>
        <end position="99"/>
    </location>
</feature>
<dbReference type="Pfam" id="PF07690">
    <property type="entry name" value="MFS_1"/>
    <property type="match status" value="1"/>
</dbReference>
<dbReference type="GO" id="GO:0016020">
    <property type="term" value="C:membrane"/>
    <property type="evidence" value="ECO:0007669"/>
    <property type="project" value="TreeGrafter"/>
</dbReference>
<gene>
    <name evidence="10" type="ORF">C8D82_10319</name>
    <name evidence="9" type="ORF">HF882_02670</name>
</gene>